<organism evidence="4 5">
    <name type="scientific">Actinacidiphila cocklensis</name>
    <dbReference type="NCBI Taxonomy" id="887465"/>
    <lineage>
        <taxon>Bacteria</taxon>
        <taxon>Bacillati</taxon>
        <taxon>Actinomycetota</taxon>
        <taxon>Actinomycetes</taxon>
        <taxon>Kitasatosporales</taxon>
        <taxon>Streptomycetaceae</taxon>
        <taxon>Actinacidiphila</taxon>
    </lineage>
</organism>
<keyword evidence="1 2" id="KW-0238">DNA-binding</keyword>
<dbReference type="InterPro" id="IPR009057">
    <property type="entry name" value="Homeodomain-like_sf"/>
</dbReference>
<dbReference type="GO" id="GO:0003700">
    <property type="term" value="F:DNA-binding transcription factor activity"/>
    <property type="evidence" value="ECO:0007669"/>
    <property type="project" value="TreeGrafter"/>
</dbReference>
<evidence type="ECO:0000259" key="3">
    <source>
        <dbReference type="PROSITE" id="PS50977"/>
    </source>
</evidence>
<name>A0A9W4E2Z8_9ACTN</name>
<sequence>MNAFRLPVGPPSAERADAARNREHLLKVAREMISESGVRRLTMDALAERAQLGKGTVFRRFGSRAGIFAALLDDADRTFQQQVLYGPPPLGPGADVTARLVAYGRARIEFLLEHHAIERAALDRNQQVTIAAGGMSTTHIRMLLGQARREGLLHTADIDSLAMQLAAALEGPFVMYLAPEENATAGPARRAVALADSWESLVEQVLKVQ</sequence>
<comment type="caution">
    <text evidence="4">The sequence shown here is derived from an EMBL/GenBank/DDBJ whole genome shotgun (WGS) entry which is preliminary data.</text>
</comment>
<dbReference type="PROSITE" id="PS50977">
    <property type="entry name" value="HTH_TETR_2"/>
    <property type="match status" value="1"/>
</dbReference>
<dbReference type="GO" id="GO:0000976">
    <property type="term" value="F:transcription cis-regulatory region binding"/>
    <property type="evidence" value="ECO:0007669"/>
    <property type="project" value="TreeGrafter"/>
</dbReference>
<proteinExistence type="predicted"/>
<evidence type="ECO:0000256" key="2">
    <source>
        <dbReference type="PROSITE-ProRule" id="PRU00335"/>
    </source>
</evidence>
<dbReference type="InterPro" id="IPR050109">
    <property type="entry name" value="HTH-type_TetR-like_transc_reg"/>
</dbReference>
<evidence type="ECO:0000256" key="1">
    <source>
        <dbReference type="ARBA" id="ARBA00023125"/>
    </source>
</evidence>
<dbReference type="Proteomes" id="UP001152519">
    <property type="component" value="Unassembled WGS sequence"/>
</dbReference>
<accession>A0A9W4E2Z8</accession>
<evidence type="ECO:0000313" key="5">
    <source>
        <dbReference type="Proteomes" id="UP001152519"/>
    </source>
</evidence>
<dbReference type="Pfam" id="PF00440">
    <property type="entry name" value="TetR_N"/>
    <property type="match status" value="1"/>
</dbReference>
<dbReference type="RefSeq" id="WP_251499916.1">
    <property type="nucleotide sequence ID" value="NZ_CAJSLV010000103.1"/>
</dbReference>
<feature type="DNA-binding region" description="H-T-H motif" evidence="2">
    <location>
        <begin position="42"/>
        <end position="61"/>
    </location>
</feature>
<dbReference type="SUPFAM" id="SSF46689">
    <property type="entry name" value="Homeodomain-like"/>
    <property type="match status" value="1"/>
</dbReference>
<gene>
    <name evidence="4" type="ORF">SCOCK_70181</name>
</gene>
<protein>
    <submittedName>
        <fullName evidence="4">TetR/AcrR family transcriptional regulator</fullName>
    </submittedName>
</protein>
<dbReference type="PRINTS" id="PR00455">
    <property type="entry name" value="HTHTETR"/>
</dbReference>
<dbReference type="PANTHER" id="PTHR30055:SF209">
    <property type="entry name" value="POSSIBLE TRANSCRIPTIONAL REGULATORY PROTEIN (PROBABLY TETR-FAMILY)"/>
    <property type="match status" value="1"/>
</dbReference>
<dbReference type="AlphaFoldDB" id="A0A9W4E2Z8"/>
<evidence type="ECO:0000313" key="4">
    <source>
        <dbReference type="EMBL" id="CAG6398497.1"/>
    </source>
</evidence>
<dbReference type="InterPro" id="IPR001647">
    <property type="entry name" value="HTH_TetR"/>
</dbReference>
<keyword evidence="5" id="KW-1185">Reference proteome</keyword>
<feature type="domain" description="HTH tetR-type" evidence="3">
    <location>
        <begin position="19"/>
        <end position="79"/>
    </location>
</feature>
<dbReference type="PANTHER" id="PTHR30055">
    <property type="entry name" value="HTH-TYPE TRANSCRIPTIONAL REGULATOR RUTR"/>
    <property type="match status" value="1"/>
</dbReference>
<reference evidence="4" key="1">
    <citation type="submission" date="2021-05" db="EMBL/GenBank/DDBJ databases">
        <authorList>
            <person name="Arsene-Ploetze F."/>
        </authorList>
    </citation>
    <scope>NUCLEOTIDE SEQUENCE</scope>
    <source>
        <strain evidence="4">DSM 42138</strain>
    </source>
</reference>
<dbReference type="EMBL" id="CAJSLV010000103">
    <property type="protein sequence ID" value="CAG6398497.1"/>
    <property type="molecule type" value="Genomic_DNA"/>
</dbReference>
<dbReference type="Gene3D" id="1.10.357.10">
    <property type="entry name" value="Tetracycline Repressor, domain 2"/>
    <property type="match status" value="1"/>
</dbReference>